<proteinExistence type="predicted"/>
<protein>
    <submittedName>
        <fullName evidence="1">Uncharacterized protein</fullName>
    </submittedName>
</protein>
<dbReference type="Proteomes" id="UP001596044">
    <property type="component" value="Unassembled WGS sequence"/>
</dbReference>
<comment type="caution">
    <text evidence="1">The sequence shown here is derived from an EMBL/GenBank/DDBJ whole genome shotgun (WGS) entry which is preliminary data.</text>
</comment>
<evidence type="ECO:0000313" key="1">
    <source>
        <dbReference type="EMBL" id="MFC5449132.1"/>
    </source>
</evidence>
<keyword evidence="2" id="KW-1185">Reference proteome</keyword>
<organism evidence="1 2">
    <name type="scientific">Paenibacillus aestuarii</name>
    <dbReference type="NCBI Taxonomy" id="516965"/>
    <lineage>
        <taxon>Bacteria</taxon>
        <taxon>Bacillati</taxon>
        <taxon>Bacillota</taxon>
        <taxon>Bacilli</taxon>
        <taxon>Bacillales</taxon>
        <taxon>Paenibacillaceae</taxon>
        <taxon>Paenibacillus</taxon>
    </lineage>
</organism>
<dbReference type="EMBL" id="JBHSMJ010000017">
    <property type="protein sequence ID" value="MFC5449132.1"/>
    <property type="molecule type" value="Genomic_DNA"/>
</dbReference>
<gene>
    <name evidence="1" type="ORF">ACFPOG_12740</name>
</gene>
<name>A0ABW0K8V5_9BACL</name>
<evidence type="ECO:0000313" key="2">
    <source>
        <dbReference type="Proteomes" id="UP001596044"/>
    </source>
</evidence>
<dbReference type="RefSeq" id="WP_377524775.1">
    <property type="nucleotide sequence ID" value="NZ_JBHSMJ010000017.1"/>
</dbReference>
<sequence>MNMKSSSSNQDLANELGKEFWGILSFEMCLPSLYHLLDGNEMGIGLKRFSDWILFPEKIPDEFQPKLCSSLEERRNDEHYQHLQDRQMTVQEERAHNLILELLRLKYLGASIDPDHLHHIYQLPENVFFALSIQYVERGYLSSQKLMEIYPRFVAAKGE</sequence>
<reference evidence="2" key="1">
    <citation type="journal article" date="2019" name="Int. J. Syst. Evol. Microbiol.">
        <title>The Global Catalogue of Microorganisms (GCM) 10K type strain sequencing project: providing services to taxonomists for standard genome sequencing and annotation.</title>
        <authorList>
            <consortium name="The Broad Institute Genomics Platform"/>
            <consortium name="The Broad Institute Genome Sequencing Center for Infectious Disease"/>
            <person name="Wu L."/>
            <person name="Ma J."/>
        </authorList>
    </citation>
    <scope>NUCLEOTIDE SEQUENCE [LARGE SCALE GENOMIC DNA]</scope>
    <source>
        <strain evidence="2">KACC 11904</strain>
    </source>
</reference>
<accession>A0ABW0K8V5</accession>